<protein>
    <submittedName>
        <fullName evidence="2">Uncharacterized protein</fullName>
    </submittedName>
</protein>
<dbReference type="EMBL" id="FOIS01000001">
    <property type="protein sequence ID" value="SEV84979.1"/>
    <property type="molecule type" value="Genomic_DNA"/>
</dbReference>
<name>A0A1I0M9R1_9EURY</name>
<dbReference type="RefSeq" id="WP_049989777.1">
    <property type="nucleotide sequence ID" value="NZ_FOIS01000001.1"/>
</dbReference>
<evidence type="ECO:0000313" key="2">
    <source>
        <dbReference type="EMBL" id="SEV84979.1"/>
    </source>
</evidence>
<dbReference type="AlphaFoldDB" id="A0A1I0M9R1"/>
<reference evidence="3" key="1">
    <citation type="submission" date="2016-10" db="EMBL/GenBank/DDBJ databases">
        <authorList>
            <person name="Varghese N."/>
        </authorList>
    </citation>
    <scope>NUCLEOTIDE SEQUENCE [LARGE SCALE GENOMIC DNA]</scope>
    <source>
        <strain evidence="3">CGMCC 1.12284</strain>
    </source>
</reference>
<dbReference type="STRING" id="1202768.SAMN05216285_0670"/>
<keyword evidence="3" id="KW-1185">Reference proteome</keyword>
<feature type="compositionally biased region" description="Basic and acidic residues" evidence="1">
    <location>
        <begin position="1"/>
        <end position="21"/>
    </location>
</feature>
<dbReference type="OrthoDB" id="223633at2157"/>
<proteinExistence type="predicted"/>
<feature type="region of interest" description="Disordered" evidence="1">
    <location>
        <begin position="1"/>
        <end position="39"/>
    </location>
</feature>
<dbReference type="Proteomes" id="UP000183275">
    <property type="component" value="Unassembled WGS sequence"/>
</dbReference>
<gene>
    <name evidence="2" type="ORF">SAMN05216285_0670</name>
</gene>
<evidence type="ECO:0000313" key="3">
    <source>
        <dbReference type="Proteomes" id="UP000183275"/>
    </source>
</evidence>
<evidence type="ECO:0000256" key="1">
    <source>
        <dbReference type="SAM" id="MobiDB-lite"/>
    </source>
</evidence>
<sequence length="60" mass="6984">MTHTDWRPDPDLDKKRDREVWTHTAPHNINDGEVDGDVSFSDEVLAPFVDDEEDESEDEE</sequence>
<dbReference type="eggNOG" id="arCOG11319">
    <property type="taxonomic scope" value="Archaea"/>
</dbReference>
<accession>A0A1I0M9R1</accession>
<organism evidence="2 3">
    <name type="scientific">Natrinema salifodinae</name>
    <dbReference type="NCBI Taxonomy" id="1202768"/>
    <lineage>
        <taxon>Archaea</taxon>
        <taxon>Methanobacteriati</taxon>
        <taxon>Methanobacteriota</taxon>
        <taxon>Stenosarchaea group</taxon>
        <taxon>Halobacteria</taxon>
        <taxon>Halobacteriales</taxon>
        <taxon>Natrialbaceae</taxon>
        <taxon>Natrinema</taxon>
    </lineage>
</organism>